<dbReference type="RefSeq" id="WP_255135909.1">
    <property type="nucleotide sequence ID" value="NZ_JANDBC010000003.1"/>
</dbReference>
<dbReference type="EC" id="2.4.1.325" evidence="7"/>
<dbReference type="PROSITE" id="PS50005">
    <property type="entry name" value="TPR"/>
    <property type="match status" value="2"/>
</dbReference>
<organism evidence="7 8">
    <name type="scientific">Gracilimonas sediminicola</name>
    <dbReference type="NCBI Taxonomy" id="2952158"/>
    <lineage>
        <taxon>Bacteria</taxon>
        <taxon>Pseudomonadati</taxon>
        <taxon>Balneolota</taxon>
        <taxon>Balneolia</taxon>
        <taxon>Balneolales</taxon>
        <taxon>Balneolaceae</taxon>
        <taxon>Gracilimonas</taxon>
    </lineage>
</organism>
<feature type="repeat" description="TPR" evidence="6">
    <location>
        <begin position="105"/>
        <end position="138"/>
    </location>
</feature>
<name>A0A9X2L5Z3_9BACT</name>
<dbReference type="SUPFAM" id="SSF48452">
    <property type="entry name" value="TPR-like"/>
    <property type="match status" value="1"/>
</dbReference>
<dbReference type="SMART" id="SM00028">
    <property type="entry name" value="TPR"/>
    <property type="match status" value="4"/>
</dbReference>
<dbReference type="Pfam" id="PF13432">
    <property type="entry name" value="TPR_16"/>
    <property type="match status" value="1"/>
</dbReference>
<dbReference type="InterPro" id="IPR011990">
    <property type="entry name" value="TPR-like_helical_dom_sf"/>
</dbReference>
<evidence type="ECO:0000256" key="6">
    <source>
        <dbReference type="PROSITE-ProRule" id="PRU00339"/>
    </source>
</evidence>
<evidence type="ECO:0000256" key="2">
    <source>
        <dbReference type="ARBA" id="ARBA00022519"/>
    </source>
</evidence>
<dbReference type="Gene3D" id="1.25.40.10">
    <property type="entry name" value="Tetratricopeptide repeat domain"/>
    <property type="match status" value="1"/>
</dbReference>
<dbReference type="GO" id="GO:0102031">
    <property type="term" value="F:4-acetamido-4,6-dideoxy-D-galactose transferase activity"/>
    <property type="evidence" value="ECO:0007669"/>
    <property type="project" value="UniProtKB-EC"/>
</dbReference>
<proteinExistence type="predicted"/>
<comment type="caution">
    <text evidence="7">The sequence shown here is derived from an EMBL/GenBank/DDBJ whole genome shotgun (WGS) entry which is preliminary data.</text>
</comment>
<dbReference type="AlphaFoldDB" id="A0A9X2L5Z3"/>
<evidence type="ECO:0000313" key="8">
    <source>
        <dbReference type="Proteomes" id="UP001139125"/>
    </source>
</evidence>
<evidence type="ECO:0000256" key="5">
    <source>
        <dbReference type="ARBA" id="ARBA00023136"/>
    </source>
</evidence>
<sequence length="564" mass="65070">MKAELEKVRLLLDRAQPDADEAIKVLNLLAEQGNEHWLIDHFLGIAHMVRASYEKAVVYFETSLIKHAENPHAYLQIAKCFNALSDFEQAERYGKAAIQLDQHLLEAWMFMGEIYQGRSDLEKAIQCFTIANKLDPKNHVIAYKLAGIYSEKGDLKKAMELYDIALHMQPNFEVARAEKDKLYTSFGRKSKPRGGKYIHLCFNHLYAKSLSDMLAFVNEEYDQQHLLFVESHWAIEEYKPDLSSNEHAAWFNHEYDFPAIINRCLDSDVDALFVHGLFFKWQKKLIKEIGSKKHIGWIIWGGDLYNPIKIKEPVVDIVKHIDSIHSLVEGDVEVFKKHYGDRPTFRFGYPYPGLYGDIPEVIESKGRPRIIVGNSGDYSNNHIEILEALRTKKDVRYYDILLPVSYNLLPEYEVAIHKWLKAAGMLGLVKLIKTFIEPDKYRALVDASEMLITAHNRQQAIGNMLLSLYSGNTTVLKKKITVGEKEQMNPTWEMLKKYGLGVSGFEEFRKAPSIRSFLKKAQPQKTRNQQIIMNEFGLETRAKDLVTSCRTIRERVTKKHAMVN</sequence>
<evidence type="ECO:0000313" key="7">
    <source>
        <dbReference type="EMBL" id="MCP9293010.1"/>
    </source>
</evidence>
<reference evidence="7" key="1">
    <citation type="submission" date="2022-06" db="EMBL/GenBank/DDBJ databases">
        <title>Gracilimonas sp. CAU 1638 isolated from sea sediment.</title>
        <authorList>
            <person name="Kim W."/>
        </authorList>
    </citation>
    <scope>NUCLEOTIDE SEQUENCE</scope>
    <source>
        <strain evidence="7">CAU 1638</strain>
    </source>
</reference>
<accession>A0A9X2L5Z3</accession>
<dbReference type="PANTHER" id="PTHR44749">
    <property type="entry name" value="SUPPRESSOR OF RPS4-RLD 1"/>
    <property type="match status" value="1"/>
</dbReference>
<feature type="repeat" description="TPR" evidence="6">
    <location>
        <begin position="139"/>
        <end position="172"/>
    </location>
</feature>
<dbReference type="GO" id="GO:0045892">
    <property type="term" value="P:negative regulation of DNA-templated transcription"/>
    <property type="evidence" value="ECO:0007669"/>
    <property type="project" value="InterPro"/>
</dbReference>
<gene>
    <name evidence="7" type="ORF">NM125_15575</name>
</gene>
<evidence type="ECO:0000256" key="3">
    <source>
        <dbReference type="ARBA" id="ARBA00022676"/>
    </source>
</evidence>
<keyword evidence="3 7" id="KW-0328">Glycosyltransferase</keyword>
<dbReference type="GO" id="GO:0009246">
    <property type="term" value="P:enterobacterial common antigen biosynthetic process"/>
    <property type="evidence" value="ECO:0007669"/>
    <property type="project" value="InterPro"/>
</dbReference>
<protein>
    <submittedName>
        <fullName evidence="7">TDP-N-acetylfucosamine:lipid II N-acetylfucosaminyltransferase</fullName>
        <ecNumber evidence="7">2.4.1.325</ecNumber>
    </submittedName>
</protein>
<evidence type="ECO:0000256" key="4">
    <source>
        <dbReference type="ARBA" id="ARBA00022679"/>
    </source>
</evidence>
<dbReference type="Pfam" id="PF07429">
    <property type="entry name" value="Glyco_transf_56"/>
    <property type="match status" value="1"/>
</dbReference>
<keyword evidence="4 7" id="KW-0808">Transferase</keyword>
<dbReference type="PANTHER" id="PTHR44749:SF1">
    <property type="entry name" value="TETRATRICOPEPTIDE-LIKE HELICAL DOMAIN-CONTAINING PROTEIN"/>
    <property type="match status" value="1"/>
</dbReference>
<dbReference type="Proteomes" id="UP001139125">
    <property type="component" value="Unassembled WGS sequence"/>
</dbReference>
<keyword evidence="5" id="KW-0472">Membrane</keyword>
<keyword evidence="6" id="KW-0802">TPR repeat</keyword>
<dbReference type="EMBL" id="JANDBC010000003">
    <property type="protein sequence ID" value="MCP9293010.1"/>
    <property type="molecule type" value="Genomic_DNA"/>
</dbReference>
<keyword evidence="2" id="KW-0997">Cell inner membrane</keyword>
<dbReference type="InterPro" id="IPR019734">
    <property type="entry name" value="TPR_rpt"/>
</dbReference>
<dbReference type="InterPro" id="IPR044650">
    <property type="entry name" value="SRFR1-like"/>
</dbReference>
<dbReference type="InterPro" id="IPR009993">
    <property type="entry name" value="WecF"/>
</dbReference>
<keyword evidence="1" id="KW-1003">Cell membrane</keyword>
<evidence type="ECO:0000256" key="1">
    <source>
        <dbReference type="ARBA" id="ARBA00022475"/>
    </source>
</evidence>
<keyword evidence="8" id="KW-1185">Reference proteome</keyword>
<dbReference type="GO" id="GO:0008417">
    <property type="term" value="F:fucosyltransferase activity"/>
    <property type="evidence" value="ECO:0007669"/>
    <property type="project" value="InterPro"/>
</dbReference>